<evidence type="ECO:0000313" key="3">
    <source>
        <dbReference type="Proteomes" id="UP000639643"/>
    </source>
</evidence>
<sequence>MPRRRCRCKQIGDDGRVGVAICVCLRAAVAVAVAAMYVWMGVCRRFGSPASLLCFATLYLLALARYHCYAM</sequence>
<keyword evidence="1" id="KW-0812">Transmembrane</keyword>
<evidence type="ECO:0000313" key="2">
    <source>
        <dbReference type="EMBL" id="KAF6821806.1"/>
    </source>
</evidence>
<comment type="caution">
    <text evidence="2">The sequence shown here is derived from an EMBL/GenBank/DDBJ whole genome shotgun (WGS) entry which is preliminary data.</text>
</comment>
<name>A0A8H6N713_9PEZI</name>
<keyword evidence="1" id="KW-0472">Membrane</keyword>
<evidence type="ECO:0000256" key="1">
    <source>
        <dbReference type="SAM" id="Phobius"/>
    </source>
</evidence>
<protein>
    <submittedName>
        <fullName evidence="2">Uncharacterized protein</fullName>
    </submittedName>
</protein>
<feature type="transmembrane region" description="Helical" evidence="1">
    <location>
        <begin position="20"/>
        <end position="40"/>
    </location>
</feature>
<keyword evidence="1" id="KW-1133">Transmembrane helix</keyword>
<keyword evidence="3" id="KW-1185">Reference proteome</keyword>
<organism evidence="2 3">
    <name type="scientific">Colletotrichum musicola</name>
    <dbReference type="NCBI Taxonomy" id="2175873"/>
    <lineage>
        <taxon>Eukaryota</taxon>
        <taxon>Fungi</taxon>
        <taxon>Dikarya</taxon>
        <taxon>Ascomycota</taxon>
        <taxon>Pezizomycotina</taxon>
        <taxon>Sordariomycetes</taxon>
        <taxon>Hypocreomycetidae</taxon>
        <taxon>Glomerellales</taxon>
        <taxon>Glomerellaceae</taxon>
        <taxon>Colletotrichum</taxon>
        <taxon>Colletotrichum orchidearum species complex</taxon>
    </lineage>
</organism>
<proteinExistence type="predicted"/>
<dbReference type="Proteomes" id="UP000639643">
    <property type="component" value="Unassembled WGS sequence"/>
</dbReference>
<accession>A0A8H6N713</accession>
<reference evidence="2" key="1">
    <citation type="journal article" date="2020" name="Phytopathology">
        <title>Genome Sequence Resources of Colletotrichum truncatum, C. plurivorum, C. musicola, and C. sojae: Four Species Pathogenic to Soybean (Glycine max).</title>
        <authorList>
            <person name="Rogerio F."/>
            <person name="Boufleur T.R."/>
            <person name="Ciampi-Guillardi M."/>
            <person name="Sukno S.A."/>
            <person name="Thon M.R."/>
            <person name="Massola Junior N.S."/>
            <person name="Baroncelli R."/>
        </authorList>
    </citation>
    <scope>NUCLEOTIDE SEQUENCE</scope>
    <source>
        <strain evidence="2">LFN0074</strain>
    </source>
</reference>
<gene>
    <name evidence="2" type="ORF">CMUS01_11336</name>
</gene>
<feature type="transmembrane region" description="Helical" evidence="1">
    <location>
        <begin position="46"/>
        <end position="66"/>
    </location>
</feature>
<dbReference type="AlphaFoldDB" id="A0A8H6N713"/>
<dbReference type="EMBL" id="WIGM01000569">
    <property type="protein sequence ID" value="KAF6821806.1"/>
    <property type="molecule type" value="Genomic_DNA"/>
</dbReference>